<sequence>MPELRLARLEDAETVANIHVASWKSTYKDLLDERDVSNITVENRIALWQTILRKPVNGQIAYVIENDNQEVVGFVSGGKERTRNYGYDGEIYAIYLLDEYQGQGYGTLLIRTFARAMKEAGYKSLLVWVLTHNPSSQFYIKLGAHPVEAEKVTIGQGTYEETAYGWKTIDELAEYTAN</sequence>
<accession>A0A1I2T4T7</accession>
<feature type="domain" description="N-acetyltransferase" evidence="1">
    <location>
        <begin position="2"/>
        <end position="170"/>
    </location>
</feature>
<name>A0A1I2T4T7_9BACI</name>
<reference evidence="3" key="1">
    <citation type="submission" date="2016-10" db="EMBL/GenBank/DDBJ databases">
        <authorList>
            <person name="Varghese N."/>
            <person name="Submissions S."/>
        </authorList>
    </citation>
    <scope>NUCLEOTIDE SEQUENCE [LARGE SCALE GENOMIC DNA]</scope>
    <source>
        <strain evidence="3">FP5</strain>
    </source>
</reference>
<dbReference type="CDD" id="cd04301">
    <property type="entry name" value="NAT_SF"/>
    <property type="match status" value="1"/>
</dbReference>
<gene>
    <name evidence="2" type="ORF">SAMN05216353_16016</name>
</gene>
<dbReference type="SUPFAM" id="SSF55729">
    <property type="entry name" value="Acyl-CoA N-acyltransferases (Nat)"/>
    <property type="match status" value="1"/>
</dbReference>
<dbReference type="RefSeq" id="WP_089754624.1">
    <property type="nucleotide sequence ID" value="NZ_FOOG01000060.1"/>
</dbReference>
<dbReference type="GO" id="GO:0016747">
    <property type="term" value="F:acyltransferase activity, transferring groups other than amino-acyl groups"/>
    <property type="evidence" value="ECO:0007669"/>
    <property type="project" value="InterPro"/>
</dbReference>
<keyword evidence="2" id="KW-0808">Transferase</keyword>
<dbReference type="Gene3D" id="3.40.630.30">
    <property type="match status" value="1"/>
</dbReference>
<evidence type="ECO:0000313" key="2">
    <source>
        <dbReference type="EMBL" id="SFG59099.1"/>
    </source>
</evidence>
<dbReference type="OrthoDB" id="5292888at2"/>
<dbReference type="PROSITE" id="PS51186">
    <property type="entry name" value="GNAT"/>
    <property type="match status" value="1"/>
</dbReference>
<dbReference type="InterPro" id="IPR016181">
    <property type="entry name" value="Acyl_CoA_acyltransferase"/>
</dbReference>
<dbReference type="Pfam" id="PF00583">
    <property type="entry name" value="Acetyltransf_1"/>
    <property type="match status" value="1"/>
</dbReference>
<organism evidence="2 3">
    <name type="scientific">Halobacillus alkaliphilus</name>
    <dbReference type="NCBI Taxonomy" id="396056"/>
    <lineage>
        <taxon>Bacteria</taxon>
        <taxon>Bacillati</taxon>
        <taxon>Bacillota</taxon>
        <taxon>Bacilli</taxon>
        <taxon>Bacillales</taxon>
        <taxon>Bacillaceae</taxon>
        <taxon>Halobacillus</taxon>
    </lineage>
</organism>
<proteinExistence type="predicted"/>
<evidence type="ECO:0000259" key="1">
    <source>
        <dbReference type="PROSITE" id="PS51186"/>
    </source>
</evidence>
<keyword evidence="3" id="KW-1185">Reference proteome</keyword>
<protein>
    <submittedName>
        <fullName evidence="2">L-amino acid N-acyltransferase YncA</fullName>
    </submittedName>
</protein>
<evidence type="ECO:0000313" key="3">
    <source>
        <dbReference type="Proteomes" id="UP000198897"/>
    </source>
</evidence>
<dbReference type="Proteomes" id="UP000198897">
    <property type="component" value="Unassembled WGS sequence"/>
</dbReference>
<dbReference type="AlphaFoldDB" id="A0A1I2T4T7"/>
<dbReference type="EMBL" id="FOOG01000060">
    <property type="protein sequence ID" value="SFG59099.1"/>
    <property type="molecule type" value="Genomic_DNA"/>
</dbReference>
<keyword evidence="2" id="KW-0012">Acyltransferase</keyword>
<dbReference type="InterPro" id="IPR000182">
    <property type="entry name" value="GNAT_dom"/>
</dbReference>